<proteinExistence type="predicted"/>
<accession>A0ABR9YRN6</accession>
<dbReference type="InterPro" id="IPR024524">
    <property type="entry name" value="DUF3800"/>
</dbReference>
<gene>
    <name evidence="1" type="ORF">HKD19_00040</name>
</gene>
<dbReference type="Proteomes" id="UP000662701">
    <property type="component" value="Unassembled WGS sequence"/>
</dbReference>
<comment type="caution">
    <text evidence="1">The sequence shown here is derived from an EMBL/GenBank/DDBJ whole genome shotgun (WGS) entry which is preliminary data.</text>
</comment>
<dbReference type="RefSeq" id="WP_194260981.1">
    <property type="nucleotide sequence ID" value="NZ_JABCQH010000001.1"/>
</dbReference>
<evidence type="ECO:0000313" key="1">
    <source>
        <dbReference type="EMBL" id="MBF0886938.1"/>
    </source>
</evidence>
<evidence type="ECO:0000313" key="2">
    <source>
        <dbReference type="Proteomes" id="UP000662701"/>
    </source>
</evidence>
<reference evidence="1" key="1">
    <citation type="submission" date="2020-04" db="EMBL/GenBank/DDBJ databases">
        <authorList>
            <person name="Sombolestani A."/>
        </authorList>
    </citation>
    <scope>NUCLEOTIDE SEQUENCE</scope>
    <source>
        <strain evidence="1">LMG 1745</strain>
    </source>
</reference>
<dbReference type="Pfam" id="PF12686">
    <property type="entry name" value="DUF3800"/>
    <property type="match status" value="1"/>
</dbReference>
<keyword evidence="2" id="KW-1185">Reference proteome</keyword>
<name>A0ABR9YRN6_9PROT</name>
<dbReference type="EMBL" id="JABCQH010000001">
    <property type="protein sequence ID" value="MBF0886938.1"/>
    <property type="molecule type" value="Genomic_DNA"/>
</dbReference>
<sequence>MPTPTYHLFVDDSGSRFIDRPSTPRNDGMDYFAMGGILIKAEEARQTTVDLDKICEKYSINYPLHSTKIRSKKKEWSWLGDQKQKNKADSFMEDLSNFLCNIPGHATACVVHRPGYLERYSHYPALERWKLCKSVYSILIERAAKIALRDGRKLAVYIEQTGKREDADICRYHTEMIEKGINFNPVTSSKYNPLNSQDFSSSLLKNPNFFNKSLRMGQVADLLLYPLVKGRYDKSYLPYINLHNSCKIIDNTLKETEEHLGVKYYCFDGV</sequence>
<reference evidence="1" key="2">
    <citation type="submission" date="2020-11" db="EMBL/GenBank/DDBJ databases">
        <title>Description of novel Gluconobacter species.</title>
        <authorList>
            <person name="Cleenwerck I."/>
            <person name="Cnockaert M."/>
            <person name="Borremans W."/>
            <person name="Wieme A.D."/>
            <person name="De Vuyst L."/>
            <person name="Vandamme P."/>
        </authorList>
    </citation>
    <scope>NUCLEOTIDE SEQUENCE</scope>
    <source>
        <strain evidence="1">LMG 1745</strain>
    </source>
</reference>
<organism evidence="1 2">
    <name type="scientific">Gluconobacter cadivus</name>
    <dbReference type="NCBI Taxonomy" id="2728101"/>
    <lineage>
        <taxon>Bacteria</taxon>
        <taxon>Pseudomonadati</taxon>
        <taxon>Pseudomonadota</taxon>
        <taxon>Alphaproteobacteria</taxon>
        <taxon>Acetobacterales</taxon>
        <taxon>Acetobacteraceae</taxon>
        <taxon>Gluconobacter</taxon>
    </lineage>
</organism>
<protein>
    <submittedName>
        <fullName evidence="1">DUF3800 domain-containing protein</fullName>
    </submittedName>
</protein>